<evidence type="ECO:0000259" key="6">
    <source>
        <dbReference type="PROSITE" id="PS50157"/>
    </source>
</evidence>
<feature type="domain" description="C2H2-type" evidence="6">
    <location>
        <begin position="165"/>
        <end position="196"/>
    </location>
</feature>
<sequence length="398" mass="45780">MLNMIPNNNSKNIYALILGNKISIYDSKMFKEPQDKTKETCPKVKTVKHKNYAKSLHCQCSTCGRRFTYAHELHVHLKESMDLIQACYVCAKIMSREDLLKHLVQKHNKKPLPCKKCSSILTSSLQYKQHMVKEHGPGVCTCGDCGRTFQSTQAYHAHLSIHAPKNCPRCSKLFRNKKCYVHHVKKCCDLHKNRKEVHQTKHKLSILVKNKDRHIKVGLRGSADKECICDYCKKRFAGKKFVAAHIQIVHLKNTHRPCAYCGKLLAAAHMSSHMKKHQPSQSYKCGHCGIVLKTKLGYSQHLRLHTGERPYTCQYCGETFTASSRKSEHIRKTHKSTEEVLRHACQLCPARFRLPYRLKKHILTVHSKTKPPLYECNNCEVKFASCRALLAHSRICQI</sequence>
<comment type="caution">
    <text evidence="7">The sequence shown here is derived from an EMBL/GenBank/DDBJ whole genome shotgun (WGS) entry which is preliminary data.</text>
</comment>
<evidence type="ECO:0000256" key="1">
    <source>
        <dbReference type="ARBA" id="ARBA00022723"/>
    </source>
</evidence>
<dbReference type="SMART" id="SM00355">
    <property type="entry name" value="ZnF_C2H2"/>
    <property type="match status" value="11"/>
</dbReference>
<evidence type="ECO:0000313" key="8">
    <source>
        <dbReference type="Proteomes" id="UP000791440"/>
    </source>
</evidence>
<dbReference type="AlphaFoldDB" id="A0A922CPR3"/>
<gene>
    <name evidence="7" type="ORF">O3G_MSEX008300</name>
</gene>
<dbReference type="PROSITE" id="PS00028">
    <property type="entry name" value="ZINC_FINGER_C2H2_1"/>
    <property type="match status" value="5"/>
</dbReference>
<dbReference type="PANTHER" id="PTHR24379">
    <property type="entry name" value="KRAB AND ZINC FINGER DOMAIN-CONTAINING"/>
    <property type="match status" value="1"/>
</dbReference>
<protein>
    <recommendedName>
        <fullName evidence="6">C2H2-type domain-containing protein</fullName>
    </recommendedName>
</protein>
<keyword evidence="4" id="KW-0862">Zinc</keyword>
<evidence type="ECO:0000256" key="5">
    <source>
        <dbReference type="PROSITE-ProRule" id="PRU00042"/>
    </source>
</evidence>
<feature type="domain" description="C2H2-type" evidence="6">
    <location>
        <begin position="311"/>
        <end position="339"/>
    </location>
</feature>
<dbReference type="EMBL" id="JH668449">
    <property type="protein sequence ID" value="KAG6453754.1"/>
    <property type="molecule type" value="Genomic_DNA"/>
</dbReference>
<evidence type="ECO:0000256" key="4">
    <source>
        <dbReference type="ARBA" id="ARBA00022833"/>
    </source>
</evidence>
<feature type="domain" description="C2H2-type" evidence="6">
    <location>
        <begin position="283"/>
        <end position="310"/>
    </location>
</feature>
<dbReference type="InterPro" id="IPR013087">
    <property type="entry name" value="Znf_C2H2_type"/>
</dbReference>
<keyword evidence="8" id="KW-1185">Reference proteome</keyword>
<keyword evidence="3 5" id="KW-0863">Zinc-finger</keyword>
<reference evidence="7" key="2">
    <citation type="submission" date="2020-12" db="EMBL/GenBank/DDBJ databases">
        <authorList>
            <person name="Kanost M."/>
        </authorList>
    </citation>
    <scope>NUCLEOTIDE SEQUENCE</scope>
</reference>
<dbReference type="Proteomes" id="UP000791440">
    <property type="component" value="Unassembled WGS sequence"/>
</dbReference>
<feature type="domain" description="C2H2-type" evidence="6">
    <location>
        <begin position="140"/>
        <end position="167"/>
    </location>
</feature>
<evidence type="ECO:0000256" key="2">
    <source>
        <dbReference type="ARBA" id="ARBA00022737"/>
    </source>
</evidence>
<feature type="domain" description="C2H2-type" evidence="6">
    <location>
        <begin position="343"/>
        <end position="371"/>
    </location>
</feature>
<reference evidence="7" key="1">
    <citation type="journal article" date="2016" name="Insect Biochem. Mol. Biol.">
        <title>Multifaceted biological insights from a draft genome sequence of the tobacco hornworm moth, Manduca sexta.</title>
        <authorList>
            <person name="Kanost M.R."/>
            <person name="Arrese E.L."/>
            <person name="Cao X."/>
            <person name="Chen Y.R."/>
            <person name="Chellapilla S."/>
            <person name="Goldsmith M.R."/>
            <person name="Grosse-Wilde E."/>
            <person name="Heckel D.G."/>
            <person name="Herndon N."/>
            <person name="Jiang H."/>
            <person name="Papanicolaou A."/>
            <person name="Qu J."/>
            <person name="Soulages J.L."/>
            <person name="Vogel H."/>
            <person name="Walters J."/>
            <person name="Waterhouse R.M."/>
            <person name="Ahn S.J."/>
            <person name="Almeida F.C."/>
            <person name="An C."/>
            <person name="Aqrawi P."/>
            <person name="Bretschneider A."/>
            <person name="Bryant W.B."/>
            <person name="Bucks S."/>
            <person name="Chao H."/>
            <person name="Chevignon G."/>
            <person name="Christen J.M."/>
            <person name="Clarke D.F."/>
            <person name="Dittmer N.T."/>
            <person name="Ferguson L.C.F."/>
            <person name="Garavelou S."/>
            <person name="Gordon K.H.J."/>
            <person name="Gunaratna R.T."/>
            <person name="Han Y."/>
            <person name="Hauser F."/>
            <person name="He Y."/>
            <person name="Heidel-Fischer H."/>
            <person name="Hirsh A."/>
            <person name="Hu Y."/>
            <person name="Jiang H."/>
            <person name="Kalra D."/>
            <person name="Klinner C."/>
            <person name="Konig C."/>
            <person name="Kovar C."/>
            <person name="Kroll A.R."/>
            <person name="Kuwar S.S."/>
            <person name="Lee S.L."/>
            <person name="Lehman R."/>
            <person name="Li K."/>
            <person name="Li Z."/>
            <person name="Liang H."/>
            <person name="Lovelace S."/>
            <person name="Lu Z."/>
            <person name="Mansfield J.H."/>
            <person name="McCulloch K.J."/>
            <person name="Mathew T."/>
            <person name="Morton B."/>
            <person name="Muzny D.M."/>
            <person name="Neunemann D."/>
            <person name="Ongeri F."/>
            <person name="Pauchet Y."/>
            <person name="Pu L.L."/>
            <person name="Pyrousis I."/>
            <person name="Rao X.J."/>
            <person name="Redding A."/>
            <person name="Roesel C."/>
            <person name="Sanchez-Gracia A."/>
            <person name="Schaack S."/>
            <person name="Shukla A."/>
            <person name="Tetreau G."/>
            <person name="Wang Y."/>
            <person name="Xiong G.H."/>
            <person name="Traut W."/>
            <person name="Walsh T.K."/>
            <person name="Worley K.C."/>
            <person name="Wu D."/>
            <person name="Wu W."/>
            <person name="Wu Y.Q."/>
            <person name="Zhang X."/>
            <person name="Zou Z."/>
            <person name="Zucker H."/>
            <person name="Briscoe A.D."/>
            <person name="Burmester T."/>
            <person name="Clem R.J."/>
            <person name="Feyereisen R."/>
            <person name="Grimmelikhuijzen C.J.P."/>
            <person name="Hamodrakas S.J."/>
            <person name="Hansson B.S."/>
            <person name="Huguet E."/>
            <person name="Jermiin L.S."/>
            <person name="Lan Q."/>
            <person name="Lehman H.K."/>
            <person name="Lorenzen M."/>
            <person name="Merzendorfer H."/>
            <person name="Michalopoulos I."/>
            <person name="Morton D.B."/>
            <person name="Muthukrishnan S."/>
            <person name="Oakeshott J.G."/>
            <person name="Palmer W."/>
            <person name="Park Y."/>
            <person name="Passarelli A.L."/>
            <person name="Rozas J."/>
            <person name="Schwartz L.M."/>
            <person name="Smith W."/>
            <person name="Southgate A."/>
            <person name="Vilcinskas A."/>
            <person name="Vogt R."/>
            <person name="Wang P."/>
            <person name="Werren J."/>
            <person name="Yu X.Q."/>
            <person name="Zhou J.J."/>
            <person name="Brown S.J."/>
            <person name="Scherer S.E."/>
            <person name="Richards S."/>
            <person name="Blissard G.W."/>
        </authorList>
    </citation>
    <scope>NUCLEOTIDE SEQUENCE</scope>
</reference>
<dbReference type="GO" id="GO:0008270">
    <property type="term" value="F:zinc ion binding"/>
    <property type="evidence" value="ECO:0007669"/>
    <property type="project" value="UniProtKB-KW"/>
</dbReference>
<proteinExistence type="predicted"/>
<keyword evidence="2" id="KW-0677">Repeat</keyword>
<name>A0A922CPR3_MANSE</name>
<accession>A0A922CPR3</accession>
<keyword evidence="1" id="KW-0479">Metal-binding</keyword>
<evidence type="ECO:0000313" key="7">
    <source>
        <dbReference type="EMBL" id="KAG6453754.1"/>
    </source>
</evidence>
<dbReference type="PANTHER" id="PTHR24379:SF127">
    <property type="entry name" value="BLOODY FINGERS-RELATED"/>
    <property type="match status" value="1"/>
</dbReference>
<dbReference type="PROSITE" id="PS50157">
    <property type="entry name" value="ZINC_FINGER_C2H2_2"/>
    <property type="match status" value="5"/>
</dbReference>
<dbReference type="FunFam" id="3.30.160.60:FF:000100">
    <property type="entry name" value="Zinc finger 45-like"/>
    <property type="match status" value="1"/>
</dbReference>
<organism evidence="7 8">
    <name type="scientific">Manduca sexta</name>
    <name type="common">Tobacco hawkmoth</name>
    <name type="synonym">Tobacco hornworm</name>
    <dbReference type="NCBI Taxonomy" id="7130"/>
    <lineage>
        <taxon>Eukaryota</taxon>
        <taxon>Metazoa</taxon>
        <taxon>Ecdysozoa</taxon>
        <taxon>Arthropoda</taxon>
        <taxon>Hexapoda</taxon>
        <taxon>Insecta</taxon>
        <taxon>Pterygota</taxon>
        <taxon>Neoptera</taxon>
        <taxon>Endopterygota</taxon>
        <taxon>Lepidoptera</taxon>
        <taxon>Glossata</taxon>
        <taxon>Ditrysia</taxon>
        <taxon>Bombycoidea</taxon>
        <taxon>Sphingidae</taxon>
        <taxon>Sphinginae</taxon>
        <taxon>Sphingini</taxon>
        <taxon>Manduca</taxon>
    </lineage>
</organism>
<evidence type="ECO:0000256" key="3">
    <source>
        <dbReference type="ARBA" id="ARBA00022771"/>
    </source>
</evidence>